<evidence type="ECO:0000256" key="10">
    <source>
        <dbReference type="SAM" id="Phobius"/>
    </source>
</evidence>
<keyword evidence="6" id="KW-0040">ANK repeat</keyword>
<name>A0A1D1VQ01_RAMVA</name>
<dbReference type="STRING" id="947166.A0A1D1VQ01"/>
<evidence type="ECO:0000256" key="3">
    <source>
        <dbReference type="ARBA" id="ARBA00022692"/>
    </source>
</evidence>
<dbReference type="Proteomes" id="UP000186922">
    <property type="component" value="Unassembled WGS sequence"/>
</dbReference>
<dbReference type="GO" id="GO:0005886">
    <property type="term" value="C:plasma membrane"/>
    <property type="evidence" value="ECO:0007669"/>
    <property type="project" value="TreeGrafter"/>
</dbReference>
<keyword evidence="13" id="KW-1185">Reference proteome</keyword>
<feature type="transmembrane region" description="Helical" evidence="10">
    <location>
        <begin position="316"/>
        <end position="333"/>
    </location>
</feature>
<evidence type="ECO:0000256" key="6">
    <source>
        <dbReference type="ARBA" id="ARBA00023043"/>
    </source>
</evidence>
<dbReference type="GO" id="GO:0070679">
    <property type="term" value="F:inositol 1,4,5 trisphosphate binding"/>
    <property type="evidence" value="ECO:0007669"/>
    <property type="project" value="TreeGrafter"/>
</dbReference>
<dbReference type="GO" id="GO:0015279">
    <property type="term" value="F:store-operated calcium channel activity"/>
    <property type="evidence" value="ECO:0007669"/>
    <property type="project" value="TreeGrafter"/>
</dbReference>
<dbReference type="SUPFAM" id="SSF48403">
    <property type="entry name" value="Ankyrin repeat"/>
    <property type="match status" value="1"/>
</dbReference>
<evidence type="ECO:0000256" key="5">
    <source>
        <dbReference type="ARBA" id="ARBA00022989"/>
    </source>
</evidence>
<keyword evidence="4" id="KW-0677">Repeat</keyword>
<accession>A0A1D1VQ01</accession>
<feature type="transmembrane region" description="Helical" evidence="10">
    <location>
        <begin position="391"/>
        <end position="410"/>
    </location>
</feature>
<keyword evidence="7" id="KW-0406">Ion transport</keyword>
<keyword evidence="2" id="KW-0813">Transport</keyword>
<keyword evidence="9" id="KW-0407">Ion channel</keyword>
<dbReference type="InterPro" id="IPR002110">
    <property type="entry name" value="Ankyrin_rpt"/>
</dbReference>
<dbReference type="InterPro" id="IPR036770">
    <property type="entry name" value="Ankyrin_rpt-contain_sf"/>
</dbReference>
<keyword evidence="3 10" id="KW-0812">Transmembrane</keyword>
<proteinExistence type="predicted"/>
<feature type="transmembrane region" description="Helical" evidence="10">
    <location>
        <begin position="554"/>
        <end position="575"/>
    </location>
</feature>
<evidence type="ECO:0000256" key="8">
    <source>
        <dbReference type="ARBA" id="ARBA00023136"/>
    </source>
</evidence>
<evidence type="ECO:0000256" key="4">
    <source>
        <dbReference type="ARBA" id="ARBA00022737"/>
    </source>
</evidence>
<dbReference type="PANTHER" id="PTHR10117">
    <property type="entry name" value="TRANSIENT RECEPTOR POTENTIAL CHANNEL"/>
    <property type="match status" value="1"/>
</dbReference>
<dbReference type="InterPro" id="IPR002153">
    <property type="entry name" value="TRPC_channel"/>
</dbReference>
<dbReference type="PRINTS" id="PR01097">
    <property type="entry name" value="TRNSRECEPTRP"/>
</dbReference>
<dbReference type="GO" id="GO:0034703">
    <property type="term" value="C:cation channel complex"/>
    <property type="evidence" value="ECO:0007669"/>
    <property type="project" value="TreeGrafter"/>
</dbReference>
<reference evidence="12 13" key="1">
    <citation type="journal article" date="2016" name="Nat. Commun.">
        <title>Extremotolerant tardigrade genome and improved radiotolerance of human cultured cells by tardigrade-unique protein.</title>
        <authorList>
            <person name="Hashimoto T."/>
            <person name="Horikawa D.D."/>
            <person name="Saito Y."/>
            <person name="Kuwahara H."/>
            <person name="Kozuka-Hata H."/>
            <person name="Shin-I T."/>
            <person name="Minakuchi Y."/>
            <person name="Ohishi K."/>
            <person name="Motoyama A."/>
            <person name="Aizu T."/>
            <person name="Enomoto A."/>
            <person name="Kondo K."/>
            <person name="Tanaka S."/>
            <person name="Hara Y."/>
            <person name="Koshikawa S."/>
            <person name="Sagara H."/>
            <person name="Miura T."/>
            <person name="Yokobori S."/>
            <person name="Miyagawa K."/>
            <person name="Suzuki Y."/>
            <person name="Kubo T."/>
            <person name="Oyama M."/>
            <person name="Kohara Y."/>
            <person name="Fujiyama A."/>
            <person name="Arakawa K."/>
            <person name="Katayama T."/>
            <person name="Toyoda A."/>
            <person name="Kunieda T."/>
        </authorList>
    </citation>
    <scope>NUCLEOTIDE SEQUENCE [LARGE SCALE GENOMIC DNA]</scope>
    <source>
        <strain evidence="12 13">YOKOZUNA-1</strain>
    </source>
</reference>
<evidence type="ECO:0000313" key="12">
    <source>
        <dbReference type="EMBL" id="GAV03645.1"/>
    </source>
</evidence>
<comment type="caution">
    <text evidence="12">The sequence shown here is derived from an EMBL/GenBank/DDBJ whole genome shotgun (WGS) entry which is preliminary data.</text>
</comment>
<keyword evidence="8 10" id="KW-0472">Membrane</keyword>
<dbReference type="PANTHER" id="PTHR10117:SF54">
    <property type="entry name" value="TRANSIENT RECEPTOR POTENTIAL-GAMMA PROTEIN"/>
    <property type="match status" value="1"/>
</dbReference>
<evidence type="ECO:0000256" key="1">
    <source>
        <dbReference type="ARBA" id="ARBA00004141"/>
    </source>
</evidence>
<gene>
    <name evidence="12" type="primary">RvY_14040</name>
    <name evidence="12" type="synonym">RvY_14040.1</name>
    <name evidence="12" type="ORF">RvY_14040-1</name>
</gene>
<evidence type="ECO:0000313" key="13">
    <source>
        <dbReference type="Proteomes" id="UP000186922"/>
    </source>
</evidence>
<protein>
    <recommendedName>
        <fullName evidence="11">Transient receptor ion channel domain-containing protein</fullName>
    </recommendedName>
</protein>
<feature type="transmembrane region" description="Helical" evidence="10">
    <location>
        <begin position="283"/>
        <end position="301"/>
    </location>
</feature>
<comment type="subcellular location">
    <subcellularLocation>
        <location evidence="1">Membrane</location>
        <topology evidence="1">Multi-pass membrane protein</topology>
    </subcellularLocation>
</comment>
<dbReference type="GO" id="GO:0051480">
    <property type="term" value="P:regulation of cytosolic calcium ion concentration"/>
    <property type="evidence" value="ECO:0007669"/>
    <property type="project" value="TreeGrafter"/>
</dbReference>
<dbReference type="Pfam" id="PF00023">
    <property type="entry name" value="Ank"/>
    <property type="match status" value="1"/>
</dbReference>
<dbReference type="InterPro" id="IPR005821">
    <property type="entry name" value="Ion_trans_dom"/>
</dbReference>
<dbReference type="OrthoDB" id="2373987at2759"/>
<organism evidence="12 13">
    <name type="scientific">Ramazzottius varieornatus</name>
    <name type="common">Water bear</name>
    <name type="synonym">Tardigrade</name>
    <dbReference type="NCBI Taxonomy" id="947166"/>
    <lineage>
        <taxon>Eukaryota</taxon>
        <taxon>Metazoa</taxon>
        <taxon>Ecdysozoa</taxon>
        <taxon>Tardigrada</taxon>
        <taxon>Eutardigrada</taxon>
        <taxon>Parachela</taxon>
        <taxon>Hypsibioidea</taxon>
        <taxon>Ramazzottiidae</taxon>
        <taxon>Ramazzottius</taxon>
    </lineage>
</organism>
<keyword evidence="5 10" id="KW-1133">Transmembrane helix</keyword>
<evidence type="ECO:0000256" key="9">
    <source>
        <dbReference type="ARBA" id="ARBA00023303"/>
    </source>
</evidence>
<feature type="transmembrane region" description="Helical" evidence="10">
    <location>
        <begin position="354"/>
        <end position="371"/>
    </location>
</feature>
<evidence type="ECO:0000256" key="2">
    <source>
        <dbReference type="ARBA" id="ARBA00022448"/>
    </source>
</evidence>
<dbReference type="EMBL" id="BDGG01000009">
    <property type="protein sequence ID" value="GAV03645.1"/>
    <property type="molecule type" value="Genomic_DNA"/>
</dbReference>
<sequence>MIGFLINRPNVYAGDTTLHAVELGNTEVVTLLLEGLRKRDKRLEFHGVQDSVDFTPDITPLMLAAHLNDFNMVKLLVDRGHSIVRPHPPGCLCGRAECSGNKSKEFAKLEYSKRRYNSYQALCSPAYLSQTSKDVIKTCFKLCSELYSCSKKEAEFAEKYLELSAKLKEFVKQLLEQCSTTEEVELILKQRHMGAPCNAIFPRIYLALQCRQREFIAHENCQQVLQAAWLDEWQDWRGMSVLSKLLRLLMRLILFPFLALVYILMPRPIQWLERYMRPPIHRYLLSTSSYLAFLILVFIVISHDREAKYRGPPQSGLEWGIIVYVLGYSWDAFKRFQLQRAHTFFASWWNIYDLLDLLLFYCTFGIWYELWQRQATVPPKDRMEWEWDDPVLVAESLFAFATILAFGKLLQIFRVRYRPLDYSSKRYAANLHAFLGLQVDRRMGPLLISLGKMVFDMIRFLVVYVCVVLSFSTGLSNMYETYHDQIKANADGTNTTQSDAFMTFPKTAKTLFWALFGLAPAEGPDVIIGNRHPNGSIWKDYQAREHSFTQASGYIMFGMYQVIGILILLNTLIAVMSNTYQKVADNSDAEWKFARTQIWVNYFDHSHSLPTPFNMIPTVRTVTAIIATILRKDQLDTKEALLMRQMSLRYSELQGRLTKTIFSKIEREKATEQLANLQKDVQRLLDK</sequence>
<dbReference type="AlphaFoldDB" id="A0A1D1VQ01"/>
<evidence type="ECO:0000259" key="11">
    <source>
        <dbReference type="SMART" id="SM01420"/>
    </source>
</evidence>
<feature type="domain" description="Transient receptor ion channel" evidence="11">
    <location>
        <begin position="93"/>
        <end position="157"/>
    </location>
</feature>
<dbReference type="Pfam" id="PF08344">
    <property type="entry name" value="TRP_2"/>
    <property type="match status" value="1"/>
</dbReference>
<dbReference type="SMART" id="SM01420">
    <property type="entry name" value="TRP_2"/>
    <property type="match status" value="1"/>
</dbReference>
<dbReference type="Pfam" id="PF00520">
    <property type="entry name" value="Ion_trans"/>
    <property type="match status" value="1"/>
</dbReference>
<dbReference type="Gene3D" id="1.25.40.20">
    <property type="entry name" value="Ankyrin repeat-containing domain"/>
    <property type="match status" value="1"/>
</dbReference>
<evidence type="ECO:0000256" key="7">
    <source>
        <dbReference type="ARBA" id="ARBA00023065"/>
    </source>
</evidence>
<feature type="transmembrane region" description="Helical" evidence="10">
    <location>
        <begin position="457"/>
        <end position="475"/>
    </location>
</feature>
<dbReference type="Gene3D" id="1.10.287.70">
    <property type="match status" value="1"/>
</dbReference>
<feature type="transmembrane region" description="Helical" evidence="10">
    <location>
        <begin position="245"/>
        <end position="263"/>
    </location>
</feature>
<dbReference type="InterPro" id="IPR013555">
    <property type="entry name" value="TRP_dom"/>
</dbReference>